<dbReference type="OMA" id="QILRCAY"/>
<gene>
    <name evidence="2" type="ORF">PPERSA_13072</name>
</gene>
<reference evidence="2 3" key="1">
    <citation type="journal article" date="2015" name="Sci. Rep.">
        <title>Genome of the facultative scuticociliatosis pathogen Pseudocohnilembus persalinus provides insight into its virulence through horizontal gene transfer.</title>
        <authorList>
            <person name="Xiong J."/>
            <person name="Wang G."/>
            <person name="Cheng J."/>
            <person name="Tian M."/>
            <person name="Pan X."/>
            <person name="Warren A."/>
            <person name="Jiang C."/>
            <person name="Yuan D."/>
            <person name="Miao W."/>
        </authorList>
    </citation>
    <scope>NUCLEOTIDE SEQUENCE [LARGE SCALE GENOMIC DNA]</scope>
    <source>
        <strain evidence="2">36N120E</strain>
    </source>
</reference>
<dbReference type="AlphaFoldDB" id="A0A0V0QWN6"/>
<evidence type="ECO:0000313" key="3">
    <source>
        <dbReference type="Proteomes" id="UP000054937"/>
    </source>
</evidence>
<evidence type="ECO:0008006" key="4">
    <source>
        <dbReference type="Google" id="ProtNLM"/>
    </source>
</evidence>
<feature type="chain" id="PRO_5006867618" description="WD40-repeat-containing domain" evidence="1">
    <location>
        <begin position="20"/>
        <end position="390"/>
    </location>
</feature>
<evidence type="ECO:0000313" key="2">
    <source>
        <dbReference type="EMBL" id="KRX06593.1"/>
    </source>
</evidence>
<comment type="caution">
    <text evidence="2">The sequence shown here is derived from an EMBL/GenBank/DDBJ whole genome shotgun (WGS) entry which is preliminary data.</text>
</comment>
<protein>
    <recommendedName>
        <fullName evidence="4">WD40-repeat-containing domain</fullName>
    </recommendedName>
</protein>
<feature type="signal peptide" evidence="1">
    <location>
        <begin position="1"/>
        <end position="19"/>
    </location>
</feature>
<dbReference type="InParanoid" id="A0A0V0QWN6"/>
<proteinExistence type="predicted"/>
<sequence length="390" mass="46065">MYVATLLVIIDLFVTNVVKNTMKITILVEFKLQDIEEKFSYLKENSTKQQETIIKEFSDSLDKIQQQIFNYIQKFKEKFILEIKREYSPLQINIDTIINKLNKYQQNINDFNIAEQQNQEEQNNFQENIISSNKKEENTDTKKTKQRKISNTYLSQHNIIKLDKNLVTYLLPNYQRCYDQLKCLLELKKNNYRQIKIGCFEILDKKLKKPLKEIIEELISDNNINSQNNQSPNLSFHQDMENLTPLDINQKQLQNIQENKNNIHKMAFQLINPQINQESIFYFNPLTTINLEEIITCNIITGKVITKTQIKEIDPSICDVQSVNDNATLLILTSKNELLWYNYLSNQIIGLKQLQGKKSYLRYITYMKDGNRVTLSQKESNKIKICQFSN</sequence>
<dbReference type="EMBL" id="LDAU01000094">
    <property type="protein sequence ID" value="KRX06593.1"/>
    <property type="molecule type" value="Genomic_DNA"/>
</dbReference>
<keyword evidence="1" id="KW-0732">Signal</keyword>
<dbReference type="Proteomes" id="UP000054937">
    <property type="component" value="Unassembled WGS sequence"/>
</dbReference>
<keyword evidence="3" id="KW-1185">Reference proteome</keyword>
<accession>A0A0V0QWN6</accession>
<evidence type="ECO:0000256" key="1">
    <source>
        <dbReference type="SAM" id="SignalP"/>
    </source>
</evidence>
<organism evidence="2 3">
    <name type="scientific">Pseudocohnilembus persalinus</name>
    <name type="common">Ciliate</name>
    <dbReference type="NCBI Taxonomy" id="266149"/>
    <lineage>
        <taxon>Eukaryota</taxon>
        <taxon>Sar</taxon>
        <taxon>Alveolata</taxon>
        <taxon>Ciliophora</taxon>
        <taxon>Intramacronucleata</taxon>
        <taxon>Oligohymenophorea</taxon>
        <taxon>Scuticociliatia</taxon>
        <taxon>Philasterida</taxon>
        <taxon>Pseudocohnilembidae</taxon>
        <taxon>Pseudocohnilembus</taxon>
    </lineage>
</organism>
<name>A0A0V0QWN6_PSEPJ</name>